<comment type="similarity">
    <text evidence="7">Belongs to the binding-protein-dependent transport system permease family.</text>
</comment>
<dbReference type="InterPro" id="IPR035906">
    <property type="entry name" value="MetI-like_sf"/>
</dbReference>
<gene>
    <name evidence="9" type="ORF">E5344_10000</name>
</gene>
<evidence type="ECO:0000313" key="10">
    <source>
        <dbReference type="Proteomes" id="UP000309893"/>
    </source>
</evidence>
<evidence type="ECO:0000256" key="2">
    <source>
        <dbReference type="ARBA" id="ARBA00022448"/>
    </source>
</evidence>
<dbReference type="OrthoDB" id="9805974at2"/>
<dbReference type="InterPro" id="IPR051393">
    <property type="entry name" value="ABC_transporter_permease"/>
</dbReference>
<evidence type="ECO:0000256" key="5">
    <source>
        <dbReference type="ARBA" id="ARBA00022989"/>
    </source>
</evidence>
<feature type="transmembrane region" description="Helical" evidence="7">
    <location>
        <begin position="164"/>
        <end position="187"/>
    </location>
</feature>
<dbReference type="PROSITE" id="PS50928">
    <property type="entry name" value="ABC_TM1"/>
    <property type="match status" value="1"/>
</dbReference>
<evidence type="ECO:0000256" key="1">
    <source>
        <dbReference type="ARBA" id="ARBA00004651"/>
    </source>
</evidence>
<proteinExistence type="inferred from homology"/>
<reference evidence="9 10" key="1">
    <citation type="submission" date="2019-04" db="EMBL/GenBank/DDBJ databases">
        <title>Microbes associate with the intestines of laboratory mice.</title>
        <authorList>
            <person name="Navarre W."/>
            <person name="Wong E."/>
            <person name="Huang K."/>
            <person name="Tropini C."/>
            <person name="Ng K."/>
            <person name="Yu B."/>
        </authorList>
    </citation>
    <scope>NUCLEOTIDE SEQUENCE [LARGE SCALE GENOMIC DNA]</scope>
    <source>
        <strain evidence="9 10">NM46_B2-13</strain>
    </source>
</reference>
<dbReference type="EMBL" id="SRYO01000006">
    <property type="protein sequence ID" value="TGY36112.1"/>
    <property type="molecule type" value="Genomic_DNA"/>
</dbReference>
<keyword evidence="4 7" id="KW-0812">Transmembrane</keyword>
<evidence type="ECO:0000256" key="4">
    <source>
        <dbReference type="ARBA" id="ARBA00022692"/>
    </source>
</evidence>
<evidence type="ECO:0000313" key="9">
    <source>
        <dbReference type="EMBL" id="TGY36112.1"/>
    </source>
</evidence>
<keyword evidence="3" id="KW-1003">Cell membrane</keyword>
<dbReference type="Pfam" id="PF00528">
    <property type="entry name" value="BPD_transp_1"/>
    <property type="match status" value="1"/>
</dbReference>
<name>A0A4S2D4Z8_9MICO</name>
<evidence type="ECO:0000259" key="8">
    <source>
        <dbReference type="PROSITE" id="PS50928"/>
    </source>
</evidence>
<dbReference type="CDD" id="cd06261">
    <property type="entry name" value="TM_PBP2"/>
    <property type="match status" value="1"/>
</dbReference>
<dbReference type="GO" id="GO:0005886">
    <property type="term" value="C:plasma membrane"/>
    <property type="evidence" value="ECO:0007669"/>
    <property type="project" value="UniProtKB-SubCell"/>
</dbReference>
<feature type="transmembrane region" description="Helical" evidence="7">
    <location>
        <begin position="266"/>
        <end position="288"/>
    </location>
</feature>
<accession>A0A4S2D4Z8</accession>
<dbReference type="PANTHER" id="PTHR30193">
    <property type="entry name" value="ABC TRANSPORTER PERMEASE PROTEIN"/>
    <property type="match status" value="1"/>
</dbReference>
<organism evidence="9 10">
    <name type="scientific">Microbacterium laevaniformans</name>
    <dbReference type="NCBI Taxonomy" id="36807"/>
    <lineage>
        <taxon>Bacteria</taxon>
        <taxon>Bacillati</taxon>
        <taxon>Actinomycetota</taxon>
        <taxon>Actinomycetes</taxon>
        <taxon>Micrococcales</taxon>
        <taxon>Microbacteriaceae</taxon>
        <taxon>Microbacterium</taxon>
    </lineage>
</organism>
<comment type="subcellular location">
    <subcellularLocation>
        <location evidence="1 7">Cell membrane</location>
        <topology evidence="1 7">Multi-pass membrane protein</topology>
    </subcellularLocation>
</comment>
<dbReference type="RefSeq" id="WP_135949536.1">
    <property type="nucleotide sequence ID" value="NZ_SRYO01000006.1"/>
</dbReference>
<dbReference type="InterPro" id="IPR000515">
    <property type="entry name" value="MetI-like"/>
</dbReference>
<dbReference type="GO" id="GO:0055085">
    <property type="term" value="P:transmembrane transport"/>
    <property type="evidence" value="ECO:0007669"/>
    <property type="project" value="InterPro"/>
</dbReference>
<feature type="domain" description="ABC transmembrane type-1" evidence="8">
    <location>
        <begin position="72"/>
        <end position="287"/>
    </location>
</feature>
<evidence type="ECO:0000256" key="3">
    <source>
        <dbReference type="ARBA" id="ARBA00022475"/>
    </source>
</evidence>
<comment type="caution">
    <text evidence="9">The sequence shown here is derived from an EMBL/GenBank/DDBJ whole genome shotgun (WGS) entry which is preliminary data.</text>
</comment>
<keyword evidence="5 7" id="KW-1133">Transmembrane helix</keyword>
<sequence length="296" mass="32147">MSARSRRHRRSDLVALAIAAPTIVVFAAFSWWPIVLGALMSFQRTTFIGPVDWVGWDNFVYVLEDPQLAQAVVNTLWFTALAIVFGFPLPLALAVVISTVRARARGAYAALAYFPVIVPPVVAILLWRFAYDPAPTGLFNSALRPLGVGPFAWLNDAALAMPSIVLQATWAAAGTSVLVYLAALTAVRPELYEAATLDGAGVWGRIWHVTLPQMRTIILIMLLLQLIGAAQVFTEPFLMTSGGPQNATLTVLLLMYRYAFGGSADYGAATALGVLLALVLAVLSTVYLRLTRRWQE</sequence>
<protein>
    <submittedName>
        <fullName evidence="9">Sugar ABC transporter permease</fullName>
    </submittedName>
</protein>
<feature type="transmembrane region" description="Helical" evidence="7">
    <location>
        <begin position="12"/>
        <end position="34"/>
    </location>
</feature>
<dbReference type="PANTHER" id="PTHR30193:SF41">
    <property type="entry name" value="DIACETYLCHITOBIOSE UPTAKE SYSTEM PERMEASE PROTEIN NGCF"/>
    <property type="match status" value="1"/>
</dbReference>
<keyword evidence="6 7" id="KW-0472">Membrane</keyword>
<feature type="transmembrane region" description="Helical" evidence="7">
    <location>
        <begin position="108"/>
        <end position="130"/>
    </location>
</feature>
<keyword evidence="2 7" id="KW-0813">Transport</keyword>
<feature type="transmembrane region" description="Helical" evidence="7">
    <location>
        <begin position="216"/>
        <end position="234"/>
    </location>
</feature>
<evidence type="ECO:0000256" key="6">
    <source>
        <dbReference type="ARBA" id="ARBA00023136"/>
    </source>
</evidence>
<dbReference type="Proteomes" id="UP000309893">
    <property type="component" value="Unassembled WGS sequence"/>
</dbReference>
<dbReference type="AlphaFoldDB" id="A0A4S2D4Z8"/>
<evidence type="ECO:0000256" key="7">
    <source>
        <dbReference type="RuleBase" id="RU363032"/>
    </source>
</evidence>
<dbReference type="Gene3D" id="1.10.3720.10">
    <property type="entry name" value="MetI-like"/>
    <property type="match status" value="1"/>
</dbReference>
<dbReference type="SUPFAM" id="SSF161098">
    <property type="entry name" value="MetI-like"/>
    <property type="match status" value="1"/>
</dbReference>
<feature type="transmembrane region" description="Helical" evidence="7">
    <location>
        <begin position="76"/>
        <end position="96"/>
    </location>
</feature>